<evidence type="ECO:0000313" key="3">
    <source>
        <dbReference type="Proteomes" id="UP000054359"/>
    </source>
</evidence>
<evidence type="ECO:0000256" key="1">
    <source>
        <dbReference type="SAM" id="SignalP"/>
    </source>
</evidence>
<accession>A0A087TDC5</accession>
<dbReference type="Proteomes" id="UP000054359">
    <property type="component" value="Unassembled WGS sequence"/>
</dbReference>
<keyword evidence="3" id="KW-1185">Reference proteome</keyword>
<feature type="signal peptide" evidence="1">
    <location>
        <begin position="1"/>
        <end position="19"/>
    </location>
</feature>
<proteinExistence type="predicted"/>
<dbReference type="AlphaFoldDB" id="A0A087TDC5"/>
<feature type="chain" id="PRO_5001829629" evidence="1">
    <location>
        <begin position="20"/>
        <end position="45"/>
    </location>
</feature>
<evidence type="ECO:0000313" key="2">
    <source>
        <dbReference type="EMBL" id="KFM63114.1"/>
    </source>
</evidence>
<protein>
    <submittedName>
        <fullName evidence="2">Uncharacterized protein</fullName>
    </submittedName>
</protein>
<sequence>MSLFHSFLLRVLKLHIVSPTSNPTAILIHLPAPSQNHLPITPGVR</sequence>
<feature type="non-terminal residue" evidence="2">
    <location>
        <position position="45"/>
    </location>
</feature>
<organism evidence="2 3">
    <name type="scientific">Stegodyphus mimosarum</name>
    <name type="common">African social velvet spider</name>
    <dbReference type="NCBI Taxonomy" id="407821"/>
    <lineage>
        <taxon>Eukaryota</taxon>
        <taxon>Metazoa</taxon>
        <taxon>Ecdysozoa</taxon>
        <taxon>Arthropoda</taxon>
        <taxon>Chelicerata</taxon>
        <taxon>Arachnida</taxon>
        <taxon>Araneae</taxon>
        <taxon>Araneomorphae</taxon>
        <taxon>Entelegynae</taxon>
        <taxon>Eresoidea</taxon>
        <taxon>Eresidae</taxon>
        <taxon>Stegodyphus</taxon>
    </lineage>
</organism>
<reference evidence="2 3" key="1">
    <citation type="submission" date="2013-11" db="EMBL/GenBank/DDBJ databases">
        <title>Genome sequencing of Stegodyphus mimosarum.</title>
        <authorList>
            <person name="Bechsgaard J."/>
        </authorList>
    </citation>
    <scope>NUCLEOTIDE SEQUENCE [LARGE SCALE GENOMIC DNA]</scope>
</reference>
<keyword evidence="1" id="KW-0732">Signal</keyword>
<name>A0A087TDC5_STEMI</name>
<gene>
    <name evidence="2" type="ORF">X975_02261</name>
</gene>
<dbReference type="EMBL" id="KK114708">
    <property type="protein sequence ID" value="KFM63114.1"/>
    <property type="molecule type" value="Genomic_DNA"/>
</dbReference>